<dbReference type="eggNOG" id="ENOG5032HHA">
    <property type="taxonomic scope" value="Bacteria"/>
</dbReference>
<dbReference type="AlphaFoldDB" id="A0A0A2MD79"/>
<reference evidence="1 2" key="1">
    <citation type="submission" date="2013-09" db="EMBL/GenBank/DDBJ databases">
        <authorList>
            <person name="Zeng Z."/>
            <person name="Chen C."/>
        </authorList>
    </citation>
    <scope>NUCLEOTIDE SEQUENCE [LARGE SCALE GENOMIC DNA]</scope>
    <source>
        <strain evidence="1 2">GH29-5</strain>
    </source>
</reference>
<dbReference type="RefSeq" id="WP_026979369.1">
    <property type="nucleotide sequence ID" value="NZ_AUCZ01000003.1"/>
</dbReference>
<comment type="caution">
    <text evidence="1">The sequence shown here is derived from an EMBL/GenBank/DDBJ whole genome shotgun (WGS) entry which is preliminary data.</text>
</comment>
<organism evidence="1 2">
    <name type="scientific">Flavobacterium suncheonense GH29-5 = DSM 17707</name>
    <dbReference type="NCBI Taxonomy" id="1121899"/>
    <lineage>
        <taxon>Bacteria</taxon>
        <taxon>Pseudomonadati</taxon>
        <taxon>Bacteroidota</taxon>
        <taxon>Flavobacteriia</taxon>
        <taxon>Flavobacteriales</taxon>
        <taxon>Flavobacteriaceae</taxon>
        <taxon>Flavobacterium</taxon>
    </lineage>
</organism>
<proteinExistence type="predicted"/>
<name>A0A0A2MD79_9FLAO</name>
<accession>A0A0A2MD79</accession>
<sequence>MQKTITIQEVGKRPTLDKLPILLQQPVELATNYLCVASVDYIQFDGQNFIAFRFDEDLQMEVNTILEIFNSFQFQIPMKLVDPLCRFMFICVEPSKALLN</sequence>
<dbReference type="STRING" id="1121899.GCA_000430025_00582"/>
<protein>
    <submittedName>
        <fullName evidence="1">Uncharacterized protein</fullName>
    </submittedName>
</protein>
<evidence type="ECO:0000313" key="1">
    <source>
        <dbReference type="EMBL" id="KGO89571.1"/>
    </source>
</evidence>
<keyword evidence="2" id="KW-1185">Reference proteome</keyword>
<gene>
    <name evidence="1" type="ORF">Q764_07315</name>
</gene>
<dbReference type="EMBL" id="JRLW01000008">
    <property type="protein sequence ID" value="KGO89571.1"/>
    <property type="molecule type" value="Genomic_DNA"/>
</dbReference>
<dbReference type="Proteomes" id="UP000030121">
    <property type="component" value="Unassembled WGS sequence"/>
</dbReference>
<evidence type="ECO:0000313" key="2">
    <source>
        <dbReference type="Proteomes" id="UP000030121"/>
    </source>
</evidence>
<dbReference type="OrthoDB" id="9931045at2"/>